<gene>
    <name evidence="1" type="ORF">VB854_08195</name>
</gene>
<sequence>MLELYQRISLTKDFPEHNFKKGDVAMLVDTVLHPNEAEDGYVLEVFNAIGESIQVIVVPIYAV</sequence>
<protein>
    <submittedName>
        <fullName evidence="1">DUF4926 domain-containing protein</fullName>
    </submittedName>
</protein>
<proteinExistence type="predicted"/>
<dbReference type="RefSeq" id="WP_323217801.1">
    <property type="nucleotide sequence ID" value="NZ_JAYGHT010000018.1"/>
</dbReference>
<comment type="caution">
    <text evidence="1">The sequence shown here is derived from an EMBL/GenBank/DDBJ whole genome shotgun (WGS) entry which is preliminary data.</text>
</comment>
<name>A0ABU5TVJ2_9CYAN</name>
<evidence type="ECO:0000313" key="1">
    <source>
        <dbReference type="EMBL" id="MEA5518926.1"/>
    </source>
</evidence>
<dbReference type="EMBL" id="JAYGHT010000018">
    <property type="protein sequence ID" value="MEA5518926.1"/>
    <property type="molecule type" value="Genomic_DNA"/>
</dbReference>
<evidence type="ECO:0000313" key="2">
    <source>
        <dbReference type="Proteomes" id="UP001301728"/>
    </source>
</evidence>
<organism evidence="1 2">
    <name type="scientific">Limnoraphis robusta CCNP1315</name>
    <dbReference type="NCBI Taxonomy" id="3110306"/>
    <lineage>
        <taxon>Bacteria</taxon>
        <taxon>Bacillati</taxon>
        <taxon>Cyanobacteriota</taxon>
        <taxon>Cyanophyceae</taxon>
        <taxon>Oscillatoriophycideae</taxon>
        <taxon>Oscillatoriales</taxon>
        <taxon>Sirenicapillariaceae</taxon>
        <taxon>Limnoraphis</taxon>
    </lineage>
</organism>
<keyword evidence="2" id="KW-1185">Reference proteome</keyword>
<accession>A0ABU5TVJ2</accession>
<dbReference type="Proteomes" id="UP001301728">
    <property type="component" value="Unassembled WGS sequence"/>
</dbReference>
<reference evidence="1 2" key="1">
    <citation type="submission" date="2023-12" db="EMBL/GenBank/DDBJ databases">
        <title>Baltic Sea Cyanobacteria.</title>
        <authorList>
            <person name="Delbaje E."/>
            <person name="Fewer D.P."/>
            <person name="Shishido T.K."/>
        </authorList>
    </citation>
    <scope>NUCLEOTIDE SEQUENCE [LARGE SCALE GENOMIC DNA]</scope>
    <source>
        <strain evidence="1 2">CCNP 1315</strain>
    </source>
</reference>